<dbReference type="AlphaFoldDB" id="A0A1Y2I2X4"/>
<keyword evidence="2" id="KW-1133">Transmembrane helix</keyword>
<keyword evidence="2" id="KW-0812">Transmembrane</keyword>
<gene>
    <name evidence="3" type="ORF">BCR44DRAFT_95877</name>
</gene>
<feature type="region of interest" description="Disordered" evidence="1">
    <location>
        <begin position="178"/>
        <end position="211"/>
    </location>
</feature>
<comment type="caution">
    <text evidence="3">The sequence shown here is derived from an EMBL/GenBank/DDBJ whole genome shotgun (WGS) entry which is preliminary data.</text>
</comment>
<accession>A0A1Y2I2X4</accession>
<dbReference type="EMBL" id="MCFL01000004">
    <property type="protein sequence ID" value="ORZ39752.1"/>
    <property type="molecule type" value="Genomic_DNA"/>
</dbReference>
<dbReference type="Proteomes" id="UP000193411">
    <property type="component" value="Unassembled WGS sequence"/>
</dbReference>
<organism evidence="3 4">
    <name type="scientific">Catenaria anguillulae PL171</name>
    <dbReference type="NCBI Taxonomy" id="765915"/>
    <lineage>
        <taxon>Eukaryota</taxon>
        <taxon>Fungi</taxon>
        <taxon>Fungi incertae sedis</taxon>
        <taxon>Blastocladiomycota</taxon>
        <taxon>Blastocladiomycetes</taxon>
        <taxon>Blastocladiales</taxon>
        <taxon>Catenariaceae</taxon>
        <taxon>Catenaria</taxon>
    </lineage>
</organism>
<name>A0A1Y2I2X4_9FUNG</name>
<evidence type="ECO:0000313" key="3">
    <source>
        <dbReference type="EMBL" id="ORZ39752.1"/>
    </source>
</evidence>
<sequence length="370" mass="38777">MATETVCPSSHRSLLSESRIARLIAIAIATAFTSSRCVAATPQSTVQLPCTTTSNCPPGSSCDPSRRVCILQSCAALNPALTPCWQFNPASYCTSVDQPGGRCEPTVALGSFCNPQLEVRSGFQLFAPDAELDAPPDIDRSQPVPRTQLNNEVCGPGNICHVLNRVCVKGTGSGFMNGTIGNGGGVPRSELPRQGRNSTQPPTSRSSVGTVDNEQNVLMTGVGIALFSVFGAGCIIMIWHRRRAMMEAKQQKPEGSSGDPNVEQPAATQHYLTPKPPSIPVTFPSAVLAMPALEVVGDGQRYDPGKQVVVLSAPANHGGVFVAHPAHKASIVSHPHSAAIDIGGGAASADPRGWITSKEHVAGMEAMGRR</sequence>
<evidence type="ECO:0000256" key="2">
    <source>
        <dbReference type="SAM" id="Phobius"/>
    </source>
</evidence>
<evidence type="ECO:0000256" key="1">
    <source>
        <dbReference type="SAM" id="MobiDB-lite"/>
    </source>
</evidence>
<proteinExistence type="predicted"/>
<keyword evidence="4" id="KW-1185">Reference proteome</keyword>
<feature type="compositionally biased region" description="Polar residues" evidence="1">
    <location>
        <begin position="195"/>
        <end position="211"/>
    </location>
</feature>
<feature type="transmembrane region" description="Helical" evidence="2">
    <location>
        <begin position="217"/>
        <end position="239"/>
    </location>
</feature>
<reference evidence="3 4" key="1">
    <citation type="submission" date="2016-07" db="EMBL/GenBank/DDBJ databases">
        <title>Pervasive Adenine N6-methylation of Active Genes in Fungi.</title>
        <authorList>
            <consortium name="DOE Joint Genome Institute"/>
            <person name="Mondo S.J."/>
            <person name="Dannebaum R.O."/>
            <person name="Kuo R.C."/>
            <person name="Labutti K."/>
            <person name="Haridas S."/>
            <person name="Kuo A."/>
            <person name="Salamov A."/>
            <person name="Ahrendt S.R."/>
            <person name="Lipzen A."/>
            <person name="Sullivan W."/>
            <person name="Andreopoulos W.B."/>
            <person name="Clum A."/>
            <person name="Lindquist E."/>
            <person name="Daum C."/>
            <person name="Ramamoorthy G.K."/>
            <person name="Gryganskyi A."/>
            <person name="Culley D."/>
            <person name="Magnuson J.K."/>
            <person name="James T.Y."/>
            <person name="O'Malley M.A."/>
            <person name="Stajich J.E."/>
            <person name="Spatafora J.W."/>
            <person name="Visel A."/>
            <person name="Grigoriev I.V."/>
        </authorList>
    </citation>
    <scope>NUCLEOTIDE SEQUENCE [LARGE SCALE GENOMIC DNA]</scope>
    <source>
        <strain evidence="3 4">PL171</strain>
    </source>
</reference>
<evidence type="ECO:0000313" key="4">
    <source>
        <dbReference type="Proteomes" id="UP000193411"/>
    </source>
</evidence>
<keyword evidence="2" id="KW-0472">Membrane</keyword>
<protein>
    <submittedName>
        <fullName evidence="3">Uncharacterized protein</fullName>
    </submittedName>
</protein>